<evidence type="ECO:0000313" key="2">
    <source>
        <dbReference type="Proteomes" id="UP000029859"/>
    </source>
</evidence>
<gene>
    <name evidence="1" type="ORF">LI82_11710</name>
</gene>
<accession>A0A099T2A3</accession>
<organism evidence="1 2">
    <name type="scientific">Methanococcoides methylutens</name>
    <dbReference type="NCBI Taxonomy" id="2226"/>
    <lineage>
        <taxon>Archaea</taxon>
        <taxon>Methanobacteriati</taxon>
        <taxon>Methanobacteriota</taxon>
        <taxon>Stenosarchaea group</taxon>
        <taxon>Methanomicrobia</taxon>
        <taxon>Methanosarcinales</taxon>
        <taxon>Methanosarcinaceae</taxon>
        <taxon>Methanococcoides</taxon>
    </lineage>
</organism>
<protein>
    <submittedName>
        <fullName evidence="1">Carbonic anhydrase</fullName>
    </submittedName>
</protein>
<dbReference type="SUPFAM" id="SSF51161">
    <property type="entry name" value="Trimeric LpxA-like enzymes"/>
    <property type="match status" value="1"/>
</dbReference>
<dbReference type="PANTHER" id="PTHR43360">
    <property type="entry name" value="CARBON DIOXIDE CONCENTRATING MECHANISM PROTEIN CCMM"/>
    <property type="match status" value="1"/>
</dbReference>
<sequence length="214" mass="23544">MIILRDTMPENVEANPITSWNPQSKHPNISETAYIHPQAMVIGAVSIGEKVMVAPYASVRGDEGLDIRIDDHSNVQDAVVLHGRQTIDQNGNPIKENQVEVDGENYSIYIGKRVSLAHQAQVHGPAVVFDGVFIGMQTFVFKATIGKNSVLEPKACVIGANVPENRYVPAGVTITSQEDADKLPEIYEGYTFKNTNREVVEVNVELADGYNQRK</sequence>
<comment type="caution">
    <text evidence="1">The sequence shown here is derived from an EMBL/GenBank/DDBJ whole genome shotgun (WGS) entry which is preliminary data.</text>
</comment>
<reference evidence="1 2" key="1">
    <citation type="submission" date="2014-09" db="EMBL/GenBank/DDBJ databases">
        <title>Draft genome sequence of an obligately methylotrophic methanogen, Methanococcoides methylutens, isolated from marine sediment.</title>
        <authorList>
            <person name="Guan Y."/>
            <person name="Ngugi D.K."/>
            <person name="Blom J."/>
            <person name="Ali S."/>
            <person name="Ferry J.G."/>
            <person name="Stingl U."/>
        </authorList>
    </citation>
    <scope>NUCLEOTIDE SEQUENCE [LARGE SCALE GENOMIC DNA]</scope>
    <source>
        <strain evidence="1 2">DSM 2657</strain>
    </source>
</reference>
<keyword evidence="2" id="KW-1185">Reference proteome</keyword>
<dbReference type="InterPro" id="IPR052265">
    <property type="entry name" value="Gamma-CA"/>
</dbReference>
<dbReference type="InterPro" id="IPR011004">
    <property type="entry name" value="Trimer_LpxA-like_sf"/>
</dbReference>
<dbReference type="Gene3D" id="2.160.10.10">
    <property type="entry name" value="Hexapeptide repeat proteins"/>
    <property type="match status" value="1"/>
</dbReference>
<dbReference type="AlphaFoldDB" id="A0A099T2A3"/>
<dbReference type="PANTHER" id="PTHR43360:SF1">
    <property type="entry name" value="CARBOXYSOME ASSEMBLY PROTEIN CCMM"/>
    <property type="match status" value="1"/>
</dbReference>
<dbReference type="Proteomes" id="UP000029859">
    <property type="component" value="Unassembled WGS sequence"/>
</dbReference>
<dbReference type="EMBL" id="JRHO01000014">
    <property type="protein sequence ID" value="KGK98366.1"/>
    <property type="molecule type" value="Genomic_DNA"/>
</dbReference>
<evidence type="ECO:0000313" key="1">
    <source>
        <dbReference type="EMBL" id="KGK98366.1"/>
    </source>
</evidence>
<name>A0A099T2A3_METMT</name>
<proteinExistence type="predicted"/>